<keyword evidence="10" id="KW-0739">Sodium transport</keyword>
<evidence type="ECO:0000256" key="5">
    <source>
        <dbReference type="ARBA" id="ARBA00022958"/>
    </source>
</evidence>
<keyword evidence="6 13" id="KW-1133">Transmembrane helix</keyword>
<evidence type="ECO:0000256" key="11">
    <source>
        <dbReference type="ARBA" id="ARBA00047524"/>
    </source>
</evidence>
<feature type="transmembrane region" description="Helical" evidence="13">
    <location>
        <begin position="12"/>
        <end position="34"/>
    </location>
</feature>
<keyword evidence="9 13" id="KW-0472">Membrane</keyword>
<accession>A0A6A3AG65</accession>
<evidence type="ECO:0000259" key="14">
    <source>
        <dbReference type="Pfam" id="PF00999"/>
    </source>
</evidence>
<evidence type="ECO:0000256" key="3">
    <source>
        <dbReference type="ARBA" id="ARBA00022538"/>
    </source>
</evidence>
<protein>
    <recommendedName>
        <fullName evidence="14">Cation/H+ exchanger transmembrane domain-containing protein</fullName>
    </recommendedName>
</protein>
<keyword evidence="4 13" id="KW-0812">Transmembrane</keyword>
<dbReference type="PANTHER" id="PTHR10110:SF193">
    <property type="entry name" value="SODIUM_HYDROGEN EXCHANGER"/>
    <property type="match status" value="1"/>
</dbReference>
<evidence type="ECO:0000256" key="9">
    <source>
        <dbReference type="ARBA" id="ARBA00023136"/>
    </source>
</evidence>
<feature type="domain" description="Cation/H+ exchanger transmembrane" evidence="14">
    <location>
        <begin position="18"/>
        <end position="119"/>
    </location>
</feature>
<comment type="catalytic activity">
    <reaction evidence="11">
        <text>Na(+)(in) + H(+)(out) = Na(+)(out) + H(+)(in)</text>
        <dbReference type="Rhea" id="RHEA:29419"/>
        <dbReference type="ChEBI" id="CHEBI:15378"/>
        <dbReference type="ChEBI" id="CHEBI:29101"/>
    </reaction>
</comment>
<evidence type="ECO:0000313" key="16">
    <source>
        <dbReference type="Proteomes" id="UP000436088"/>
    </source>
</evidence>
<evidence type="ECO:0000256" key="2">
    <source>
        <dbReference type="ARBA" id="ARBA00022448"/>
    </source>
</evidence>
<evidence type="ECO:0000256" key="1">
    <source>
        <dbReference type="ARBA" id="ARBA00004141"/>
    </source>
</evidence>
<dbReference type="InterPro" id="IPR018422">
    <property type="entry name" value="Cation/H_exchanger_CPA1"/>
</dbReference>
<keyword evidence="5" id="KW-0630">Potassium</keyword>
<comment type="catalytic activity">
    <reaction evidence="12">
        <text>K(+)(in) + H(+)(out) = K(+)(out) + H(+)(in)</text>
        <dbReference type="Rhea" id="RHEA:29467"/>
        <dbReference type="ChEBI" id="CHEBI:15378"/>
        <dbReference type="ChEBI" id="CHEBI:29103"/>
    </reaction>
</comment>
<evidence type="ECO:0000256" key="8">
    <source>
        <dbReference type="ARBA" id="ARBA00023065"/>
    </source>
</evidence>
<evidence type="ECO:0000256" key="7">
    <source>
        <dbReference type="ARBA" id="ARBA00023053"/>
    </source>
</evidence>
<reference evidence="15" key="1">
    <citation type="submission" date="2019-09" db="EMBL/GenBank/DDBJ databases">
        <title>Draft genome information of white flower Hibiscus syriacus.</title>
        <authorList>
            <person name="Kim Y.-M."/>
        </authorList>
    </citation>
    <scope>NUCLEOTIDE SEQUENCE [LARGE SCALE GENOMIC DNA]</scope>
    <source>
        <strain evidence="15">YM2019G1</strain>
    </source>
</reference>
<dbReference type="GO" id="GO:0015385">
    <property type="term" value="F:sodium:proton antiporter activity"/>
    <property type="evidence" value="ECO:0007669"/>
    <property type="project" value="InterPro"/>
</dbReference>
<keyword evidence="16" id="KW-1185">Reference proteome</keyword>
<sequence length="128" mass="14046">MPGYIQISSRFLVFKKISLLSFIPGMSLGAIFSVTDSVCTLQVLNQDETPLLCSAVFGEGVVNDATSILLFNAIQKFDLSHITPSIFMEFTGNFLHFFITSTLLGVGVGLISAYVIKKVYMGRHSTDR</sequence>
<dbReference type="Pfam" id="PF00999">
    <property type="entry name" value="Na_H_Exchanger"/>
    <property type="match status" value="1"/>
</dbReference>
<keyword evidence="7" id="KW-0915">Sodium</keyword>
<comment type="subcellular location">
    <subcellularLocation>
        <location evidence="1">Membrane</location>
        <topology evidence="1">Multi-pass membrane protein</topology>
    </subcellularLocation>
</comment>
<feature type="transmembrane region" description="Helical" evidence="13">
    <location>
        <begin position="94"/>
        <end position="116"/>
    </location>
</feature>
<evidence type="ECO:0000256" key="10">
    <source>
        <dbReference type="ARBA" id="ARBA00023201"/>
    </source>
</evidence>
<evidence type="ECO:0000313" key="15">
    <source>
        <dbReference type="EMBL" id="KAE8703534.1"/>
    </source>
</evidence>
<dbReference type="EMBL" id="VEPZ02000998">
    <property type="protein sequence ID" value="KAE8703534.1"/>
    <property type="molecule type" value="Genomic_DNA"/>
</dbReference>
<dbReference type="GO" id="GO:0098719">
    <property type="term" value="P:sodium ion import across plasma membrane"/>
    <property type="evidence" value="ECO:0007669"/>
    <property type="project" value="TreeGrafter"/>
</dbReference>
<evidence type="ECO:0000256" key="4">
    <source>
        <dbReference type="ARBA" id="ARBA00022692"/>
    </source>
</evidence>
<keyword evidence="8" id="KW-0406">Ion transport</keyword>
<name>A0A6A3AG65_HIBSY</name>
<keyword evidence="2" id="KW-0813">Transport</keyword>
<dbReference type="AlphaFoldDB" id="A0A6A3AG65"/>
<dbReference type="Gene3D" id="6.10.140.1330">
    <property type="match status" value="1"/>
</dbReference>
<proteinExistence type="predicted"/>
<evidence type="ECO:0000256" key="13">
    <source>
        <dbReference type="SAM" id="Phobius"/>
    </source>
</evidence>
<dbReference type="InterPro" id="IPR006153">
    <property type="entry name" value="Cation/H_exchanger_TM"/>
</dbReference>
<comment type="caution">
    <text evidence="15">The sequence shown here is derived from an EMBL/GenBank/DDBJ whole genome shotgun (WGS) entry which is preliminary data.</text>
</comment>
<gene>
    <name evidence="15" type="ORF">F3Y22_tig00110467pilonHSYRG00012</name>
</gene>
<dbReference type="Proteomes" id="UP000436088">
    <property type="component" value="Unassembled WGS sequence"/>
</dbReference>
<dbReference type="PANTHER" id="PTHR10110">
    <property type="entry name" value="SODIUM/HYDROGEN EXCHANGER"/>
    <property type="match status" value="1"/>
</dbReference>
<organism evidence="15 16">
    <name type="scientific">Hibiscus syriacus</name>
    <name type="common">Rose of Sharon</name>
    <dbReference type="NCBI Taxonomy" id="106335"/>
    <lineage>
        <taxon>Eukaryota</taxon>
        <taxon>Viridiplantae</taxon>
        <taxon>Streptophyta</taxon>
        <taxon>Embryophyta</taxon>
        <taxon>Tracheophyta</taxon>
        <taxon>Spermatophyta</taxon>
        <taxon>Magnoliopsida</taxon>
        <taxon>eudicotyledons</taxon>
        <taxon>Gunneridae</taxon>
        <taxon>Pentapetalae</taxon>
        <taxon>rosids</taxon>
        <taxon>malvids</taxon>
        <taxon>Malvales</taxon>
        <taxon>Malvaceae</taxon>
        <taxon>Malvoideae</taxon>
        <taxon>Hibiscus</taxon>
    </lineage>
</organism>
<evidence type="ECO:0000256" key="12">
    <source>
        <dbReference type="ARBA" id="ARBA00047912"/>
    </source>
</evidence>
<dbReference type="GO" id="GO:0051453">
    <property type="term" value="P:regulation of intracellular pH"/>
    <property type="evidence" value="ECO:0007669"/>
    <property type="project" value="TreeGrafter"/>
</dbReference>
<dbReference type="GO" id="GO:0005886">
    <property type="term" value="C:plasma membrane"/>
    <property type="evidence" value="ECO:0007669"/>
    <property type="project" value="TreeGrafter"/>
</dbReference>
<keyword evidence="3" id="KW-0633">Potassium transport</keyword>
<evidence type="ECO:0000256" key="6">
    <source>
        <dbReference type="ARBA" id="ARBA00022989"/>
    </source>
</evidence>
<dbReference type="GO" id="GO:0015386">
    <property type="term" value="F:potassium:proton antiporter activity"/>
    <property type="evidence" value="ECO:0007669"/>
    <property type="project" value="TreeGrafter"/>
</dbReference>